<dbReference type="PANTHER" id="PTHR10000:SF8">
    <property type="entry name" value="HAD SUPERFAMILY HYDROLASE-LIKE, TYPE 3"/>
    <property type="match status" value="1"/>
</dbReference>
<dbReference type="InterPro" id="IPR006379">
    <property type="entry name" value="HAD-SF_hydro_IIB"/>
</dbReference>
<dbReference type="GO" id="GO:0005829">
    <property type="term" value="C:cytosol"/>
    <property type="evidence" value="ECO:0007669"/>
    <property type="project" value="TreeGrafter"/>
</dbReference>
<dbReference type="GO" id="GO:0000287">
    <property type="term" value="F:magnesium ion binding"/>
    <property type="evidence" value="ECO:0007669"/>
    <property type="project" value="TreeGrafter"/>
</dbReference>
<dbReference type="PROSITE" id="PS01228">
    <property type="entry name" value="COF_1"/>
    <property type="match status" value="1"/>
</dbReference>
<dbReference type="InterPro" id="IPR000150">
    <property type="entry name" value="Cof"/>
</dbReference>
<keyword evidence="4" id="KW-1185">Reference proteome</keyword>
<dbReference type="PANTHER" id="PTHR10000">
    <property type="entry name" value="PHOSPHOSERINE PHOSPHATASE"/>
    <property type="match status" value="1"/>
</dbReference>
<dbReference type="SFLD" id="SFLDG01140">
    <property type="entry name" value="C2.B:_Phosphomannomutase_and_P"/>
    <property type="match status" value="1"/>
</dbReference>
<name>A0A0M9CGJ8_9FLAO</name>
<dbReference type="Gene3D" id="3.30.1240.10">
    <property type="match status" value="1"/>
</dbReference>
<dbReference type="SUPFAM" id="SSF56784">
    <property type="entry name" value="HAD-like"/>
    <property type="match status" value="1"/>
</dbReference>
<accession>A0A0M9CGJ8</accession>
<dbReference type="EMBL" id="FNUE01000001">
    <property type="protein sequence ID" value="SED98504.1"/>
    <property type="molecule type" value="Genomic_DNA"/>
</dbReference>
<dbReference type="InterPro" id="IPR023214">
    <property type="entry name" value="HAD_sf"/>
</dbReference>
<dbReference type="NCBIfam" id="TIGR00099">
    <property type="entry name" value="Cof-subfamily"/>
    <property type="match status" value="1"/>
</dbReference>
<evidence type="ECO:0000313" key="4">
    <source>
        <dbReference type="Proteomes" id="UP000183071"/>
    </source>
</evidence>
<gene>
    <name evidence="1" type="ORF">I602_1536</name>
    <name evidence="2" type="ORF">SAMN05444353_0229</name>
</gene>
<reference evidence="2 4" key="2">
    <citation type="submission" date="2016-10" db="EMBL/GenBank/DDBJ databases">
        <authorList>
            <person name="Varghese N."/>
            <person name="Submissions S."/>
        </authorList>
    </citation>
    <scope>NUCLEOTIDE SEQUENCE [LARGE SCALE GENOMIC DNA]</scope>
    <source>
        <strain evidence="2 4">DSW-5</strain>
    </source>
</reference>
<organism evidence="1 3">
    <name type="scientific">Polaribacter dokdonensis DSW-5</name>
    <dbReference type="NCBI Taxonomy" id="1300348"/>
    <lineage>
        <taxon>Bacteria</taxon>
        <taxon>Pseudomonadati</taxon>
        <taxon>Bacteroidota</taxon>
        <taxon>Flavobacteriia</taxon>
        <taxon>Flavobacteriales</taxon>
        <taxon>Flavobacteriaceae</taxon>
    </lineage>
</organism>
<keyword evidence="1" id="KW-0378">Hydrolase</keyword>
<protein>
    <submittedName>
        <fullName evidence="1">Haloacid dehalogenase-like hydrolase</fullName>
    </submittedName>
</protein>
<dbReference type="SFLD" id="SFLDS00003">
    <property type="entry name" value="Haloacid_Dehalogenase"/>
    <property type="match status" value="1"/>
</dbReference>
<reference evidence="1 3" key="1">
    <citation type="submission" date="2015-07" db="EMBL/GenBank/DDBJ databases">
        <title>Genome of Polaribacter dokdonenesis DSW-5, isolated from seawater off Dokdo in Korea.</title>
        <authorList>
            <person name="Yoon K."/>
            <person name="Song J.Y."/>
            <person name="Kim J.F."/>
        </authorList>
    </citation>
    <scope>NUCLEOTIDE SEQUENCE [LARGE SCALE GENOMIC DNA]</scope>
    <source>
        <strain evidence="1 3">DSW-5</strain>
    </source>
</reference>
<dbReference type="InterPro" id="IPR036412">
    <property type="entry name" value="HAD-like_sf"/>
</dbReference>
<dbReference type="GO" id="GO:0016791">
    <property type="term" value="F:phosphatase activity"/>
    <property type="evidence" value="ECO:0007669"/>
    <property type="project" value="TreeGrafter"/>
</dbReference>
<dbReference type="AlphaFoldDB" id="A0A0M9CGJ8"/>
<dbReference type="Gene3D" id="3.40.50.1000">
    <property type="entry name" value="HAD superfamily/HAD-like"/>
    <property type="match status" value="1"/>
</dbReference>
<dbReference type="STRING" id="1300348.I602_1536"/>
<comment type="caution">
    <text evidence="1">The sequence shown here is derived from an EMBL/GenBank/DDBJ whole genome shotgun (WGS) entry which is preliminary data.</text>
</comment>
<dbReference type="RefSeq" id="WP_053974118.1">
    <property type="nucleotide sequence ID" value="NZ_FNUE01000001.1"/>
</dbReference>
<dbReference type="Proteomes" id="UP000183071">
    <property type="component" value="Unassembled WGS sequence"/>
</dbReference>
<dbReference type="EMBL" id="LGBR01000001">
    <property type="protein sequence ID" value="KOY51976.1"/>
    <property type="molecule type" value="Genomic_DNA"/>
</dbReference>
<evidence type="ECO:0000313" key="1">
    <source>
        <dbReference type="EMBL" id="KOY51976.1"/>
    </source>
</evidence>
<dbReference type="Proteomes" id="UP000037716">
    <property type="component" value="Unassembled WGS sequence"/>
</dbReference>
<evidence type="ECO:0000313" key="2">
    <source>
        <dbReference type="EMBL" id="SED98504.1"/>
    </source>
</evidence>
<dbReference type="NCBIfam" id="TIGR01484">
    <property type="entry name" value="HAD-SF-IIB"/>
    <property type="match status" value="1"/>
</dbReference>
<sequence>MKDFSKVKLVVSDMDGTLLNTKGEVSADFFDLFKKLQEKNITFCAASGRQHNSIVSKLDAIKDDIYVIAENGGVAKQGSKVLLSNFLETKKTLQLIPILRTIEGANMVLCCDGEAFIESKDERFIKHFQEYYHSFQQVENLEVTAKNRPAFKIAVYHFDSSEDFIYPVISHLKEEVLLKISGKNWLDISDEKANKGNALRQVQALLNVTKAETMVFGDYHNDIEMMQEADFSFAMDNAHKDIKALAKFSTESNDNNGVEKVIKELLNTL</sequence>
<proteinExistence type="predicted"/>
<dbReference type="PATRIC" id="fig|1300348.6.peg.1535"/>
<dbReference type="OrthoDB" id="9814970at2"/>
<dbReference type="Pfam" id="PF08282">
    <property type="entry name" value="Hydrolase_3"/>
    <property type="match status" value="1"/>
</dbReference>
<evidence type="ECO:0000313" key="3">
    <source>
        <dbReference type="Proteomes" id="UP000037716"/>
    </source>
</evidence>